<gene>
    <name evidence="1" type="ORF">RB2654_14605</name>
</gene>
<dbReference type="EMBL" id="AAMT01000008">
    <property type="protein sequence ID" value="EAQ12525.1"/>
    <property type="molecule type" value="Genomic_DNA"/>
</dbReference>
<keyword evidence="2" id="KW-1185">Reference proteome</keyword>
<evidence type="ECO:0000313" key="1">
    <source>
        <dbReference type="EMBL" id="EAQ12525.1"/>
    </source>
</evidence>
<accession>A3VGX0</accession>
<evidence type="ECO:0000313" key="2">
    <source>
        <dbReference type="Proteomes" id="UP000002931"/>
    </source>
</evidence>
<dbReference type="STRING" id="314271.RB2654_14605"/>
<dbReference type="AlphaFoldDB" id="A3VGX0"/>
<name>A3VGX0_9RHOB</name>
<dbReference type="HOGENOM" id="CLU_1271033_0_0_5"/>
<dbReference type="Proteomes" id="UP000002931">
    <property type="component" value="Unassembled WGS sequence"/>
</dbReference>
<comment type="caution">
    <text evidence="1">The sequence shown here is derived from an EMBL/GenBank/DDBJ whole genome shotgun (WGS) entry which is preliminary data.</text>
</comment>
<protein>
    <submittedName>
        <fullName evidence="1">Uncharacterized protein</fullName>
    </submittedName>
</protein>
<reference evidence="1 2" key="1">
    <citation type="journal article" date="2010" name="J. Bacteriol.">
        <title>Genome sequences of Pelagibaca bermudensis HTCC2601T and Maritimibacter alkaliphilus HTCC2654T, the type strains of two marine Roseobacter genera.</title>
        <authorList>
            <person name="Thrash J.C."/>
            <person name="Cho J.C."/>
            <person name="Ferriera S."/>
            <person name="Johnson J."/>
            <person name="Vergin K.L."/>
            <person name="Giovannoni S.J."/>
        </authorList>
    </citation>
    <scope>NUCLEOTIDE SEQUENCE [LARGE SCALE GENOMIC DNA]</scope>
    <source>
        <strain evidence="1 2">HTCC2654</strain>
    </source>
</reference>
<organism evidence="1 2">
    <name type="scientific">Maritimibacter alkaliphilus HTCC2654</name>
    <dbReference type="NCBI Taxonomy" id="314271"/>
    <lineage>
        <taxon>Bacteria</taxon>
        <taxon>Pseudomonadati</taxon>
        <taxon>Pseudomonadota</taxon>
        <taxon>Alphaproteobacteria</taxon>
        <taxon>Rhodobacterales</taxon>
        <taxon>Roseobacteraceae</taxon>
        <taxon>Maritimibacter</taxon>
    </lineage>
</organism>
<proteinExistence type="predicted"/>
<sequence length="217" mass="24960">MRVDLPSPGIGRTRVHPVDPCKHVVILRRPVTHPLIGRLHHQIGGGERVTLKKRSTIRERIDQAFLDLGHAAERCPQDRVIQTCGLVIVDGFHHRHRIDEPRQERTAFRITHHRRQPRIGEHIAEVKRNRRAFGDDGPVMVERGHLVVGMRIVRVEPSRSVLPFQVDMHARHLVDDAEFMDKGEHPCRAGPVGMVKRQHRFSFRVACVTARVMLPPY</sequence>